<organism evidence="2">
    <name type="scientific">Rhizophora mucronata</name>
    <name type="common">Asiatic mangrove</name>
    <dbReference type="NCBI Taxonomy" id="61149"/>
    <lineage>
        <taxon>Eukaryota</taxon>
        <taxon>Viridiplantae</taxon>
        <taxon>Streptophyta</taxon>
        <taxon>Embryophyta</taxon>
        <taxon>Tracheophyta</taxon>
        <taxon>Spermatophyta</taxon>
        <taxon>Magnoliopsida</taxon>
        <taxon>eudicotyledons</taxon>
        <taxon>Gunneridae</taxon>
        <taxon>Pentapetalae</taxon>
        <taxon>rosids</taxon>
        <taxon>fabids</taxon>
        <taxon>Malpighiales</taxon>
        <taxon>Rhizophoraceae</taxon>
        <taxon>Rhizophora</taxon>
    </lineage>
</organism>
<accession>A0A2P2KT38</accession>
<protein>
    <submittedName>
        <fullName evidence="2">Uncharacterized protein</fullName>
    </submittedName>
</protein>
<feature type="signal peptide" evidence="1">
    <location>
        <begin position="1"/>
        <end position="16"/>
    </location>
</feature>
<name>A0A2P2KT38_RHIMU</name>
<reference evidence="2" key="1">
    <citation type="submission" date="2018-02" db="EMBL/GenBank/DDBJ databases">
        <title>Rhizophora mucronata_Transcriptome.</title>
        <authorList>
            <person name="Meera S.P."/>
            <person name="Sreeshan A."/>
            <person name="Augustine A."/>
        </authorList>
    </citation>
    <scope>NUCLEOTIDE SEQUENCE</scope>
    <source>
        <tissue evidence="2">Leaf</tissue>
    </source>
</reference>
<keyword evidence="1" id="KW-0732">Signal</keyword>
<evidence type="ECO:0000256" key="1">
    <source>
        <dbReference type="SAM" id="SignalP"/>
    </source>
</evidence>
<dbReference type="AlphaFoldDB" id="A0A2P2KT38"/>
<dbReference type="EMBL" id="GGEC01028412">
    <property type="protein sequence ID" value="MBX08896.1"/>
    <property type="molecule type" value="Transcribed_RNA"/>
</dbReference>
<feature type="chain" id="PRO_5015152351" evidence="1">
    <location>
        <begin position="17"/>
        <end position="101"/>
    </location>
</feature>
<proteinExistence type="predicted"/>
<sequence length="101" mass="11143">MLLIMLIFSGTPAAKTLVSHSAPQIRMIPNKSNRLNSPLTSIFYSSILDGGGFFPFSFWGGWWPGGREYLGCCGNVPSLCYVSWGSRCMEAAVMAWAMREL</sequence>
<evidence type="ECO:0000313" key="2">
    <source>
        <dbReference type="EMBL" id="MBX08896.1"/>
    </source>
</evidence>